<feature type="transmembrane region" description="Helical" evidence="5">
    <location>
        <begin position="404"/>
        <end position="423"/>
    </location>
</feature>
<feature type="transmembrane region" description="Helical" evidence="5">
    <location>
        <begin position="174"/>
        <end position="197"/>
    </location>
</feature>
<dbReference type="InterPro" id="IPR011701">
    <property type="entry name" value="MFS"/>
</dbReference>
<feature type="transmembrane region" description="Helical" evidence="5">
    <location>
        <begin position="203"/>
        <end position="223"/>
    </location>
</feature>
<evidence type="ECO:0000256" key="1">
    <source>
        <dbReference type="ARBA" id="ARBA00022692"/>
    </source>
</evidence>
<keyword evidence="3 5" id="KW-0472">Membrane</keyword>
<proteinExistence type="predicted"/>
<feature type="transmembrane region" description="Helical" evidence="5">
    <location>
        <begin position="316"/>
        <end position="336"/>
    </location>
</feature>
<dbReference type="AlphaFoldDB" id="A0A1M5GRG8"/>
<evidence type="ECO:0000259" key="6">
    <source>
        <dbReference type="PROSITE" id="PS50850"/>
    </source>
</evidence>
<dbReference type="EMBL" id="LT670817">
    <property type="protein sequence ID" value="SHG06390.1"/>
    <property type="molecule type" value="Genomic_DNA"/>
</dbReference>
<dbReference type="InterPro" id="IPR020846">
    <property type="entry name" value="MFS_dom"/>
</dbReference>
<dbReference type="GO" id="GO:0005886">
    <property type="term" value="C:plasma membrane"/>
    <property type="evidence" value="ECO:0007669"/>
    <property type="project" value="TreeGrafter"/>
</dbReference>
<dbReference type="Proteomes" id="UP000189796">
    <property type="component" value="Chromosome I"/>
</dbReference>
<feature type="domain" description="Major facilitator superfamily (MFS) profile" evidence="6">
    <location>
        <begin position="49"/>
        <end position="427"/>
    </location>
</feature>
<dbReference type="PANTHER" id="PTHR43129:SF1">
    <property type="entry name" value="FOSMIDOMYCIN RESISTANCE PROTEIN"/>
    <property type="match status" value="1"/>
</dbReference>
<dbReference type="GO" id="GO:0022857">
    <property type="term" value="F:transmembrane transporter activity"/>
    <property type="evidence" value="ECO:0007669"/>
    <property type="project" value="InterPro"/>
</dbReference>
<evidence type="ECO:0000256" key="3">
    <source>
        <dbReference type="ARBA" id="ARBA00023136"/>
    </source>
</evidence>
<dbReference type="InterPro" id="IPR036259">
    <property type="entry name" value="MFS_trans_sf"/>
</dbReference>
<dbReference type="Pfam" id="PF07690">
    <property type="entry name" value="MFS_1"/>
    <property type="match status" value="1"/>
</dbReference>
<feature type="compositionally biased region" description="Polar residues" evidence="4">
    <location>
        <begin position="1"/>
        <end position="14"/>
    </location>
</feature>
<evidence type="ECO:0000313" key="8">
    <source>
        <dbReference type="Proteomes" id="UP000189796"/>
    </source>
</evidence>
<organism evidence="7 8">
    <name type="scientific">Bradyrhizobium erythrophlei</name>
    <dbReference type="NCBI Taxonomy" id="1437360"/>
    <lineage>
        <taxon>Bacteria</taxon>
        <taxon>Pseudomonadati</taxon>
        <taxon>Pseudomonadota</taxon>
        <taxon>Alphaproteobacteria</taxon>
        <taxon>Hyphomicrobiales</taxon>
        <taxon>Nitrobacteraceae</taxon>
        <taxon>Bradyrhizobium</taxon>
    </lineage>
</organism>
<dbReference type="PROSITE" id="PS50850">
    <property type="entry name" value="MFS"/>
    <property type="match status" value="1"/>
</dbReference>
<protein>
    <submittedName>
        <fullName evidence="7">Sugar phosphate permease</fullName>
    </submittedName>
</protein>
<dbReference type="SUPFAM" id="SSF103473">
    <property type="entry name" value="MFS general substrate transporter"/>
    <property type="match status" value="1"/>
</dbReference>
<keyword evidence="1 5" id="KW-0812">Transmembrane</keyword>
<name>A0A1M5GRG8_9BRAD</name>
<dbReference type="Gene3D" id="1.20.1250.20">
    <property type="entry name" value="MFS general substrate transporter like domains"/>
    <property type="match status" value="2"/>
</dbReference>
<evidence type="ECO:0000256" key="2">
    <source>
        <dbReference type="ARBA" id="ARBA00022989"/>
    </source>
</evidence>
<feature type="transmembrane region" description="Helical" evidence="5">
    <location>
        <begin position="244"/>
        <end position="267"/>
    </location>
</feature>
<keyword evidence="2 5" id="KW-1133">Transmembrane helix</keyword>
<evidence type="ECO:0000256" key="5">
    <source>
        <dbReference type="SAM" id="Phobius"/>
    </source>
</evidence>
<feature type="region of interest" description="Disordered" evidence="4">
    <location>
        <begin position="1"/>
        <end position="26"/>
    </location>
</feature>
<feature type="transmembrane region" description="Helical" evidence="5">
    <location>
        <begin position="342"/>
        <end position="363"/>
    </location>
</feature>
<reference evidence="7 8" key="1">
    <citation type="submission" date="2016-11" db="EMBL/GenBank/DDBJ databases">
        <authorList>
            <person name="Jaros S."/>
            <person name="Januszkiewicz K."/>
            <person name="Wedrychowicz H."/>
        </authorList>
    </citation>
    <scope>NUCLEOTIDE SEQUENCE [LARGE SCALE GENOMIC DNA]</scope>
    <source>
        <strain evidence="7 8">GAS138</strain>
    </source>
</reference>
<feature type="transmembrane region" description="Helical" evidence="5">
    <location>
        <begin position="375"/>
        <end position="398"/>
    </location>
</feature>
<feature type="transmembrane region" description="Helical" evidence="5">
    <location>
        <begin position="287"/>
        <end position="309"/>
    </location>
</feature>
<sequence>MQRYSWTNNRQPVFSSGPAGPSEQTGYQSTMVDVLAAPQQVKADTSLRTLSAISAAHWVSHFHLMVLPMLFPFLKEQLGVGYIELGFALTVSAVVSGLTQAPIGYLADYIGARKILLIGLIVGGLALIMLGLHLSYAWLIASAVLLGIANSVYHPADYAILSAHMDEARMGRAFSIHTFAGFLGGAVAPAIVAALVATTGGHGALIVAGAAGPLVALLLVALGTPDASAADRQIDGARAPRQNVITPALIMLTIFFMLLNLSNAGIGNFGVVALMSGYGVTFSSANIALTAFLGFSAVGVLAGGFLADYTRRHSQVAAACFAVNAVIVLIIATIALPSLLLTAAMGTAGFLGGVIAPSRDMLVRNTAPAGAAGRAFGIVSTGFNLGGVVSPLLFGWIMDQNMPHWVFGASVVFMMLTVLLALVTDRKPQDVSEGLDEGLLQP</sequence>
<accession>A0A1M5GRG8</accession>
<dbReference type="PANTHER" id="PTHR43129">
    <property type="entry name" value="FOSMIDOMYCIN RESISTANCE PROTEIN"/>
    <property type="match status" value="1"/>
</dbReference>
<evidence type="ECO:0000313" key="7">
    <source>
        <dbReference type="EMBL" id="SHG06390.1"/>
    </source>
</evidence>
<evidence type="ECO:0000256" key="4">
    <source>
        <dbReference type="SAM" id="MobiDB-lite"/>
    </source>
</evidence>
<feature type="transmembrane region" description="Helical" evidence="5">
    <location>
        <begin position="111"/>
        <end position="130"/>
    </location>
</feature>
<gene>
    <name evidence="7" type="ORF">SAMN05443248_0155</name>
</gene>
<feature type="transmembrane region" description="Helical" evidence="5">
    <location>
        <begin position="136"/>
        <end position="153"/>
    </location>
</feature>
<feature type="transmembrane region" description="Helical" evidence="5">
    <location>
        <begin position="55"/>
        <end position="74"/>
    </location>
</feature>
<feature type="transmembrane region" description="Helical" evidence="5">
    <location>
        <begin position="80"/>
        <end position="99"/>
    </location>
</feature>